<protein>
    <recommendedName>
        <fullName evidence="5">Beta-barrel porin 2</fullName>
    </recommendedName>
</protein>
<dbReference type="InterPro" id="IPR018759">
    <property type="entry name" value="BBP2_2"/>
</dbReference>
<name>A0A1B1AFZ4_9PROT</name>
<dbReference type="InParanoid" id="A0A1B1AFZ4"/>
<keyword evidence="2" id="KW-0732">Signal</keyword>
<dbReference type="InterPro" id="IPR023614">
    <property type="entry name" value="Porin_dom_sf"/>
</dbReference>
<dbReference type="AlphaFoldDB" id="A0A1B1AFZ4"/>
<gene>
    <name evidence="3" type="ORF">ATE48_05755</name>
</gene>
<reference evidence="3 4" key="1">
    <citation type="submission" date="2015-11" db="EMBL/GenBank/DDBJ databases">
        <title>Whole-Genome Sequence of Candidatus Oderbacter manganicum from the National Park Lower Oder Valley, Germany.</title>
        <authorList>
            <person name="Braun B."/>
            <person name="Liere K."/>
            <person name="Szewzyk U."/>
        </authorList>
    </citation>
    <scope>NUCLEOTIDE SEQUENCE [LARGE SCALE GENOMIC DNA]</scope>
    <source>
        <strain evidence="3 4">OTSz_A_272</strain>
    </source>
</reference>
<feature type="signal peptide" evidence="2">
    <location>
        <begin position="1"/>
        <end position="26"/>
    </location>
</feature>
<dbReference type="Gene3D" id="2.40.160.10">
    <property type="entry name" value="Porin"/>
    <property type="match status" value="1"/>
</dbReference>
<dbReference type="KEGG" id="cbot:ATE48_05755"/>
<proteinExistence type="predicted"/>
<evidence type="ECO:0008006" key="5">
    <source>
        <dbReference type="Google" id="ProtNLM"/>
    </source>
</evidence>
<evidence type="ECO:0000313" key="4">
    <source>
        <dbReference type="Proteomes" id="UP000092498"/>
    </source>
</evidence>
<sequence length="412" mass="45436">MGEVLRINPFASLFAASLIVLAPVHAAAQTQQESTARQESVSVRDRDRPEYDAPGRRLGSFNLNAALDLAVTSTDNLFAAPDGAPSEVDDIIYSVAPNASLSSDWSRHAFAIDAGAVFRSHEDFSNEDADDHYVRATGRFDIGENTALRGTLRSSHQVTPRTDPDSPFIGAPVEYDRVDSGVGVTHRFARFTASLDANSSEYEYDGAQSFRDNEESALRGRLDVELSPRIGLLLAATVDERDYNNSPQFNSDGAAYMVGVSLNSDLMRGEVSVGQFERDYAGATGSFDGVAVEANVEWYITQLTTVTVDARRDADDQIGAFSGEPYITEEYGVRVDHELLRNVILTGSARFGNRDYETIAREDEYNEWEVGADYMLNPHAALRLRYQHDEVDSPAYRDYEVNQATLGLTLRL</sequence>
<dbReference type="STRING" id="1759059.ATE48_05755"/>
<organism evidence="3 4">
    <name type="scientific">Candidatus Viadribacter manganicus</name>
    <dbReference type="NCBI Taxonomy" id="1759059"/>
    <lineage>
        <taxon>Bacteria</taxon>
        <taxon>Pseudomonadati</taxon>
        <taxon>Pseudomonadota</taxon>
        <taxon>Alphaproteobacteria</taxon>
        <taxon>Hyphomonadales</taxon>
        <taxon>Hyphomonadaceae</taxon>
        <taxon>Candidatus Viadribacter</taxon>
    </lineage>
</organism>
<feature type="compositionally biased region" description="Basic and acidic residues" evidence="1">
    <location>
        <begin position="42"/>
        <end position="55"/>
    </location>
</feature>
<accession>A0A1B1AFZ4</accession>
<dbReference type="SUPFAM" id="SSF56935">
    <property type="entry name" value="Porins"/>
    <property type="match status" value="1"/>
</dbReference>
<dbReference type="EMBL" id="CP013244">
    <property type="protein sequence ID" value="ANP45455.1"/>
    <property type="molecule type" value="Genomic_DNA"/>
</dbReference>
<evidence type="ECO:0000313" key="3">
    <source>
        <dbReference type="EMBL" id="ANP45455.1"/>
    </source>
</evidence>
<feature type="compositionally biased region" description="Polar residues" evidence="1">
    <location>
        <begin position="29"/>
        <end position="41"/>
    </location>
</feature>
<dbReference type="Proteomes" id="UP000092498">
    <property type="component" value="Chromosome"/>
</dbReference>
<evidence type="ECO:0000256" key="2">
    <source>
        <dbReference type="SAM" id="SignalP"/>
    </source>
</evidence>
<dbReference type="Pfam" id="PF10082">
    <property type="entry name" value="BBP2_2"/>
    <property type="match status" value="1"/>
</dbReference>
<feature type="chain" id="PRO_5008518743" description="Beta-barrel porin 2" evidence="2">
    <location>
        <begin position="27"/>
        <end position="412"/>
    </location>
</feature>
<keyword evidence="4" id="KW-1185">Reference proteome</keyword>
<feature type="region of interest" description="Disordered" evidence="1">
    <location>
        <begin position="29"/>
        <end position="55"/>
    </location>
</feature>
<evidence type="ECO:0000256" key="1">
    <source>
        <dbReference type="SAM" id="MobiDB-lite"/>
    </source>
</evidence>